<dbReference type="PROSITE" id="PS50005">
    <property type="entry name" value="TPR"/>
    <property type="match status" value="1"/>
</dbReference>
<keyword evidence="4" id="KW-0614">Plasmid</keyword>
<dbReference type="Pfam" id="PF14559">
    <property type="entry name" value="TPR_19"/>
    <property type="match status" value="2"/>
</dbReference>
<name>A0A2U8HMM2_9RHOB</name>
<protein>
    <submittedName>
        <fullName evidence="4">Uncharacterized protein</fullName>
    </submittedName>
</protein>
<dbReference type="Gene3D" id="1.25.40.10">
    <property type="entry name" value="Tetratricopeptide repeat domain"/>
    <property type="match status" value="3"/>
</dbReference>
<dbReference type="InterPro" id="IPR011990">
    <property type="entry name" value="TPR-like_helical_dom_sf"/>
</dbReference>
<sequence>MPARIPLPRICGLIKHGRQICVVFRMFLKSDLMPLRSQAVLLLLAVSLIASCRSKEEQVDYYMSSARSLMSEGDMARASIELRNVLSVDNFSFEGRKLYADLVYDQGKFDEAYGQYLRLVEQYPDTLDVRIRLAQMALRSGDWDELARHTDAALRLDPENATTQGLQVAAAYREARMARNTLAAAAASETARRQLAETPDAVPPLYVLIDWLYNGPTPTEALPLIDRLLERDPDLFAVHVTRVRILERAGRVEEIGAALQAAFAQFPEKPEISEMLVRWYLSRHNHDGAEAFLRAQAGADDADPEGHFAVVRMLGATRGTAAALAELGRLEAANAGSERALNYALRSALLRMAEGDAGSARASFERVVREAADGELRNEARAALARLALREGQPGAAAELVDTILEDDPSNVAALVLRGTEAIAAGDGAGAVLDLRRALDQDPRAPDTLLLLAEAQKLQGNIELAEQRLAQAVEISGSRAREAIVYARFQIQRDNLDAAQSVLADSFRSRPDLGVAQLLAQIVLQRGDAAGAAQLVRELGALGTPEAAELAQRLNAALLFAQNKVDESVAMLRAALDGSDPSLRARLQLLRMQILTERFDEAETLLGDLKRAAPGTAGIPLLEASLLSAQGKDAEAAALLRQMLAAEPGHVIAAQRLHALLGRLGQAEEAQNVLSAALEAQPEARALRVLRALELEQQGAHAQALSVYARLYEEQPSDLLVANNYANTLALHRTDRESLDRALEISRRLIGSKEPHFLDTIGLVLLRSGQADAALPNLQAAARKLPEDPGVVFNLGLALAELGRKEEALQTLRRGIALAGAREDLPQYREALLTLRGLES</sequence>
<evidence type="ECO:0000256" key="1">
    <source>
        <dbReference type="ARBA" id="ARBA00022737"/>
    </source>
</evidence>
<dbReference type="SMART" id="SM00028">
    <property type="entry name" value="TPR"/>
    <property type="match status" value="8"/>
</dbReference>
<proteinExistence type="predicted"/>
<geneLocation type="plasmid" evidence="4 5">
    <name>unnamed5</name>
</geneLocation>
<dbReference type="Proteomes" id="UP000244915">
    <property type="component" value="Plasmid unnamed5"/>
</dbReference>
<dbReference type="AlphaFoldDB" id="A0A2U8HMM2"/>
<keyword evidence="1" id="KW-0677">Repeat</keyword>
<gene>
    <name evidence="4" type="ORF">CEW88_23760</name>
</gene>
<dbReference type="PANTHER" id="PTHR45586:SF1">
    <property type="entry name" value="LIPOPOLYSACCHARIDE ASSEMBLY PROTEIN B"/>
    <property type="match status" value="1"/>
</dbReference>
<feature type="repeat" description="TPR" evidence="3">
    <location>
        <begin position="127"/>
        <end position="160"/>
    </location>
</feature>
<organism evidence="4 5">
    <name type="scientific">Alloyangia pacifica</name>
    <dbReference type="NCBI Taxonomy" id="311180"/>
    <lineage>
        <taxon>Bacteria</taxon>
        <taxon>Pseudomonadati</taxon>
        <taxon>Pseudomonadota</taxon>
        <taxon>Alphaproteobacteria</taxon>
        <taxon>Rhodobacterales</taxon>
        <taxon>Roseobacteraceae</taxon>
        <taxon>Alloyangia</taxon>
    </lineage>
</organism>
<evidence type="ECO:0000313" key="5">
    <source>
        <dbReference type="Proteomes" id="UP000244915"/>
    </source>
</evidence>
<dbReference type="EMBL" id="CP022195">
    <property type="protein sequence ID" value="AWI86790.1"/>
    <property type="molecule type" value="Genomic_DNA"/>
</dbReference>
<keyword evidence="2 3" id="KW-0802">TPR repeat</keyword>
<dbReference type="Pfam" id="PF13432">
    <property type="entry name" value="TPR_16"/>
    <property type="match status" value="3"/>
</dbReference>
<dbReference type="InterPro" id="IPR019734">
    <property type="entry name" value="TPR_rpt"/>
</dbReference>
<evidence type="ECO:0000313" key="4">
    <source>
        <dbReference type="EMBL" id="AWI86790.1"/>
    </source>
</evidence>
<accession>A0A2U8HMM2</accession>
<dbReference type="PANTHER" id="PTHR45586">
    <property type="entry name" value="TPR REPEAT-CONTAINING PROTEIN PA4667"/>
    <property type="match status" value="1"/>
</dbReference>
<dbReference type="KEGG" id="ypac:CEW88_23760"/>
<dbReference type="SUPFAM" id="SSF48452">
    <property type="entry name" value="TPR-like"/>
    <property type="match status" value="3"/>
</dbReference>
<evidence type="ECO:0000256" key="2">
    <source>
        <dbReference type="ARBA" id="ARBA00022803"/>
    </source>
</evidence>
<evidence type="ECO:0000256" key="3">
    <source>
        <dbReference type="PROSITE-ProRule" id="PRU00339"/>
    </source>
</evidence>
<dbReference type="InterPro" id="IPR051012">
    <property type="entry name" value="CellSynth/LPSAsmb/PSIAsmb"/>
</dbReference>
<reference evidence="4 5" key="1">
    <citation type="submission" date="2017-06" db="EMBL/GenBank/DDBJ databases">
        <title>Yangia sp. YSBP01 complete genome sequence.</title>
        <authorList>
            <person name="Woo J.-H."/>
            <person name="Kim H.-S."/>
        </authorList>
    </citation>
    <scope>NUCLEOTIDE SEQUENCE [LARGE SCALE GENOMIC DNA]</scope>
    <source>
        <strain evidence="4 5">YSBP01</strain>
        <plasmid evidence="4 5">unnamed5</plasmid>
    </source>
</reference>